<protein>
    <submittedName>
        <fullName evidence="3">Putative NTP pyrophosphohydrolase</fullName>
    </submittedName>
</protein>
<dbReference type="InterPro" id="IPR051325">
    <property type="entry name" value="Nudix_hydrolase_domain"/>
</dbReference>
<dbReference type="PANTHER" id="PTHR21340:SF0">
    <property type="entry name" value="BIS(5'-NUCLEOSYL)-TETRAPHOSPHATASE [ASYMMETRICAL]"/>
    <property type="match status" value="1"/>
</dbReference>
<evidence type="ECO:0000313" key="3">
    <source>
        <dbReference type="EMBL" id="EMR02054.1"/>
    </source>
</evidence>
<keyword evidence="1 3" id="KW-0378">Hydrolase</keyword>
<evidence type="ECO:0000259" key="2">
    <source>
        <dbReference type="PROSITE" id="PS51462"/>
    </source>
</evidence>
<name>M7NU86_9BACT</name>
<gene>
    <name evidence="3" type="ORF">ADICEAN_02800</name>
</gene>
<dbReference type="InterPro" id="IPR000086">
    <property type="entry name" value="NUDIX_hydrolase_dom"/>
</dbReference>
<organism evidence="3 4">
    <name type="scientific">Cesiribacter andamanensis AMV16</name>
    <dbReference type="NCBI Taxonomy" id="1279009"/>
    <lineage>
        <taxon>Bacteria</taxon>
        <taxon>Pseudomonadati</taxon>
        <taxon>Bacteroidota</taxon>
        <taxon>Cytophagia</taxon>
        <taxon>Cytophagales</taxon>
        <taxon>Cesiribacteraceae</taxon>
        <taxon>Cesiribacter</taxon>
    </lineage>
</organism>
<dbReference type="PROSITE" id="PS51462">
    <property type="entry name" value="NUDIX"/>
    <property type="match status" value="1"/>
</dbReference>
<dbReference type="GO" id="GO:0006754">
    <property type="term" value="P:ATP biosynthetic process"/>
    <property type="evidence" value="ECO:0007669"/>
    <property type="project" value="TreeGrafter"/>
</dbReference>
<feature type="domain" description="Nudix hydrolase" evidence="2">
    <location>
        <begin position="2"/>
        <end position="154"/>
    </location>
</feature>
<dbReference type="PANTHER" id="PTHR21340">
    <property type="entry name" value="DIADENOSINE 5,5-P1,P4-TETRAPHOSPHATE PYROPHOSPHOHYDROLASE MUTT"/>
    <property type="match status" value="1"/>
</dbReference>
<dbReference type="InterPro" id="IPR015797">
    <property type="entry name" value="NUDIX_hydrolase-like_dom_sf"/>
</dbReference>
<dbReference type="RefSeq" id="WP_009196188.1">
    <property type="nucleotide sequence ID" value="NZ_AODQ01000075.1"/>
</dbReference>
<accession>M7NU86</accession>
<dbReference type="SUPFAM" id="SSF55811">
    <property type="entry name" value="Nudix"/>
    <property type="match status" value="1"/>
</dbReference>
<proteinExistence type="predicted"/>
<dbReference type="Pfam" id="PF00293">
    <property type="entry name" value="NUDIX"/>
    <property type="match status" value="1"/>
</dbReference>
<evidence type="ECO:0000313" key="4">
    <source>
        <dbReference type="Proteomes" id="UP000011910"/>
    </source>
</evidence>
<dbReference type="Proteomes" id="UP000011910">
    <property type="component" value="Unassembled WGS sequence"/>
</dbReference>
<dbReference type="AlphaFoldDB" id="M7NU86"/>
<sequence length="170" mass="19421">MRKNLSAGLLMYRLHPQGSGEVQFFLVHPGGPYFTKKDKGWWGIPKGLPQEGEALLPCAVREFEEETGIRPGGPYLALESIKQKGGKTVWAWAFAGQWQEQQGIQCNTFRVEWPYKSGNWQHYPEVDQARWFAYPEAIAYINAAQIPFLDRLLEQLGYTSPFISNQNTKV</sequence>
<reference evidence="3 4" key="1">
    <citation type="journal article" date="2013" name="Genome Announc.">
        <title>Draft Genome Sequence of Cesiribacter andamanensis Strain AMV16T, Isolated from a Soil Sample from a Mud Volcano in the Andaman Islands, India.</title>
        <authorList>
            <person name="Shivaji S."/>
            <person name="Ara S."/>
            <person name="Begum Z."/>
            <person name="Srinivas T.N."/>
            <person name="Singh A."/>
            <person name="Kumar Pinnaka A."/>
        </authorList>
    </citation>
    <scope>NUCLEOTIDE SEQUENCE [LARGE SCALE GENOMIC DNA]</scope>
    <source>
        <strain evidence="3 4">AMV16</strain>
    </source>
</reference>
<dbReference type="PROSITE" id="PS00893">
    <property type="entry name" value="NUDIX_BOX"/>
    <property type="match status" value="1"/>
</dbReference>
<dbReference type="GO" id="GO:0004081">
    <property type="term" value="F:bis(5'-nucleosyl)-tetraphosphatase (asymmetrical) activity"/>
    <property type="evidence" value="ECO:0007669"/>
    <property type="project" value="TreeGrafter"/>
</dbReference>
<comment type="caution">
    <text evidence="3">The sequence shown here is derived from an EMBL/GenBank/DDBJ whole genome shotgun (WGS) entry which is preliminary data.</text>
</comment>
<keyword evidence="4" id="KW-1185">Reference proteome</keyword>
<dbReference type="EMBL" id="AODQ01000075">
    <property type="protein sequence ID" value="EMR02054.1"/>
    <property type="molecule type" value="Genomic_DNA"/>
</dbReference>
<dbReference type="GO" id="GO:0006167">
    <property type="term" value="P:AMP biosynthetic process"/>
    <property type="evidence" value="ECO:0007669"/>
    <property type="project" value="TreeGrafter"/>
</dbReference>
<dbReference type="Gene3D" id="3.90.79.10">
    <property type="entry name" value="Nucleoside Triphosphate Pyrophosphohydrolase"/>
    <property type="match status" value="1"/>
</dbReference>
<evidence type="ECO:0000256" key="1">
    <source>
        <dbReference type="ARBA" id="ARBA00022801"/>
    </source>
</evidence>
<dbReference type="eggNOG" id="COG4119">
    <property type="taxonomic scope" value="Bacteria"/>
</dbReference>
<dbReference type="InterPro" id="IPR020084">
    <property type="entry name" value="NUDIX_hydrolase_CS"/>
</dbReference>
<dbReference type="STRING" id="1279009.ADICEAN_02800"/>